<dbReference type="EMBL" id="JACIEV010000004">
    <property type="protein sequence ID" value="MBB4153849.1"/>
    <property type="molecule type" value="Genomic_DNA"/>
</dbReference>
<dbReference type="SMART" id="SM00354">
    <property type="entry name" value="HTH_LACI"/>
    <property type="match status" value="1"/>
</dbReference>
<dbReference type="CDD" id="cd01545">
    <property type="entry name" value="PBP1_SalR"/>
    <property type="match status" value="1"/>
</dbReference>
<dbReference type="Proteomes" id="UP000529795">
    <property type="component" value="Unassembled WGS sequence"/>
</dbReference>
<name>A0A840F7Z6_9SPHN</name>
<dbReference type="PANTHER" id="PTHR30146:SF153">
    <property type="entry name" value="LACTOSE OPERON REPRESSOR"/>
    <property type="match status" value="1"/>
</dbReference>
<evidence type="ECO:0000313" key="6">
    <source>
        <dbReference type="Proteomes" id="UP000529795"/>
    </source>
</evidence>
<dbReference type="InterPro" id="IPR000843">
    <property type="entry name" value="HTH_LacI"/>
</dbReference>
<evidence type="ECO:0000259" key="4">
    <source>
        <dbReference type="PROSITE" id="PS50932"/>
    </source>
</evidence>
<dbReference type="SUPFAM" id="SSF47413">
    <property type="entry name" value="lambda repressor-like DNA-binding domains"/>
    <property type="match status" value="1"/>
</dbReference>
<dbReference type="GO" id="GO:0003700">
    <property type="term" value="F:DNA-binding transcription factor activity"/>
    <property type="evidence" value="ECO:0007669"/>
    <property type="project" value="TreeGrafter"/>
</dbReference>
<evidence type="ECO:0000313" key="5">
    <source>
        <dbReference type="EMBL" id="MBB4153849.1"/>
    </source>
</evidence>
<protein>
    <submittedName>
        <fullName evidence="5">LacI family transcriptional regulator</fullName>
    </submittedName>
</protein>
<dbReference type="Pfam" id="PF13377">
    <property type="entry name" value="Peripla_BP_3"/>
    <property type="match status" value="1"/>
</dbReference>
<evidence type="ECO:0000256" key="1">
    <source>
        <dbReference type="ARBA" id="ARBA00023015"/>
    </source>
</evidence>
<dbReference type="InterPro" id="IPR046335">
    <property type="entry name" value="LacI/GalR-like_sensor"/>
</dbReference>
<gene>
    <name evidence="5" type="ORF">GGQ80_001755</name>
</gene>
<dbReference type="AlphaFoldDB" id="A0A840F7Z6"/>
<dbReference type="Gene3D" id="1.10.260.40">
    <property type="entry name" value="lambda repressor-like DNA-binding domains"/>
    <property type="match status" value="1"/>
</dbReference>
<proteinExistence type="predicted"/>
<dbReference type="SUPFAM" id="SSF53822">
    <property type="entry name" value="Periplasmic binding protein-like I"/>
    <property type="match status" value="1"/>
</dbReference>
<dbReference type="RefSeq" id="WP_183983805.1">
    <property type="nucleotide sequence ID" value="NZ_JACIEV010000004.1"/>
</dbReference>
<dbReference type="InterPro" id="IPR028082">
    <property type="entry name" value="Peripla_BP_I"/>
</dbReference>
<accession>A0A840F7Z6</accession>
<evidence type="ECO:0000256" key="2">
    <source>
        <dbReference type="ARBA" id="ARBA00023125"/>
    </source>
</evidence>
<keyword evidence="1" id="KW-0805">Transcription regulation</keyword>
<dbReference type="PROSITE" id="PS50932">
    <property type="entry name" value="HTH_LACI_2"/>
    <property type="match status" value="1"/>
</dbReference>
<dbReference type="GO" id="GO:0000976">
    <property type="term" value="F:transcription cis-regulatory region binding"/>
    <property type="evidence" value="ECO:0007669"/>
    <property type="project" value="TreeGrafter"/>
</dbReference>
<evidence type="ECO:0000256" key="3">
    <source>
        <dbReference type="ARBA" id="ARBA00023163"/>
    </source>
</evidence>
<dbReference type="PANTHER" id="PTHR30146">
    <property type="entry name" value="LACI-RELATED TRANSCRIPTIONAL REPRESSOR"/>
    <property type="match status" value="1"/>
</dbReference>
<feature type="domain" description="HTH lacI-type" evidence="4">
    <location>
        <begin position="9"/>
        <end position="63"/>
    </location>
</feature>
<keyword evidence="6" id="KW-1185">Reference proteome</keyword>
<dbReference type="Pfam" id="PF00356">
    <property type="entry name" value="LacI"/>
    <property type="match status" value="1"/>
</dbReference>
<keyword evidence="3" id="KW-0804">Transcription</keyword>
<comment type="caution">
    <text evidence="5">The sequence shown here is derived from an EMBL/GenBank/DDBJ whole genome shotgun (WGS) entry which is preliminary data.</text>
</comment>
<dbReference type="Gene3D" id="3.40.50.2300">
    <property type="match status" value="2"/>
</dbReference>
<sequence>MARASRQAVTIRHVAAEAGVSLQTVSRVMNNEPNVRDAVRERVNEAVAKLGYVPSLAARRLSGSRSYLILALNDRDRTIEGWRLGQGNDWVDQMLYGGMLKSAEHGYRMIFELIDSHAAHVEREVSAALAALRPDGVILTPPHSDNPVIVALLEARGMPFARIGSYESGAGVAIRMDDAAAGRAATEHLLALGHRRIGFIAGPAEYTLSTERAEGYRQALLGAGIALDPALEEIGDFTFDSGVRAAEALLAQAERPTAILASSDQMALAAAQVARARGLALPEGLAVVSFDDTPVVRFSMPPLTAITQPIAAMASTAADLLIRSAGGDVIEAGPYILPFALAVRGSTQGNDH</sequence>
<keyword evidence="2" id="KW-0238">DNA-binding</keyword>
<dbReference type="CDD" id="cd01392">
    <property type="entry name" value="HTH_LacI"/>
    <property type="match status" value="1"/>
</dbReference>
<organism evidence="5 6">
    <name type="scientific">Sphingomonas jinjuensis</name>
    <dbReference type="NCBI Taxonomy" id="535907"/>
    <lineage>
        <taxon>Bacteria</taxon>
        <taxon>Pseudomonadati</taxon>
        <taxon>Pseudomonadota</taxon>
        <taxon>Alphaproteobacteria</taxon>
        <taxon>Sphingomonadales</taxon>
        <taxon>Sphingomonadaceae</taxon>
        <taxon>Sphingomonas</taxon>
    </lineage>
</organism>
<reference evidence="5 6" key="1">
    <citation type="submission" date="2020-08" db="EMBL/GenBank/DDBJ databases">
        <title>Genomic Encyclopedia of Type Strains, Phase IV (KMG-IV): sequencing the most valuable type-strain genomes for metagenomic binning, comparative biology and taxonomic classification.</title>
        <authorList>
            <person name="Goeker M."/>
        </authorList>
    </citation>
    <scope>NUCLEOTIDE SEQUENCE [LARGE SCALE GENOMIC DNA]</scope>
    <source>
        <strain evidence="5 6">YC6723</strain>
    </source>
</reference>
<dbReference type="InterPro" id="IPR010982">
    <property type="entry name" value="Lambda_DNA-bd_dom_sf"/>
</dbReference>